<dbReference type="InterPro" id="IPR036890">
    <property type="entry name" value="HATPase_C_sf"/>
</dbReference>
<dbReference type="EMBL" id="JAGIOF010000004">
    <property type="protein sequence ID" value="MBP2388659.1"/>
    <property type="molecule type" value="Genomic_DNA"/>
</dbReference>
<dbReference type="PANTHER" id="PTHR42878:SF14">
    <property type="entry name" value="OSMOLARITY TWO-COMPONENT SYSTEM PROTEIN SSK1"/>
    <property type="match status" value="1"/>
</dbReference>
<evidence type="ECO:0000256" key="8">
    <source>
        <dbReference type="ARBA" id="ARBA00022741"/>
    </source>
</evidence>
<evidence type="ECO:0000259" key="16">
    <source>
        <dbReference type="PROSITE" id="PS50109"/>
    </source>
</evidence>
<dbReference type="PRINTS" id="PR00344">
    <property type="entry name" value="BCTRLSENSOR"/>
</dbReference>
<evidence type="ECO:0000256" key="7">
    <source>
        <dbReference type="ARBA" id="ARBA00022692"/>
    </source>
</evidence>
<keyword evidence="7 15" id="KW-0812">Transmembrane</keyword>
<dbReference type="GO" id="GO:0004673">
    <property type="term" value="F:protein histidine kinase activity"/>
    <property type="evidence" value="ECO:0007669"/>
    <property type="project" value="UniProtKB-EC"/>
</dbReference>
<keyword evidence="9 17" id="KW-0418">Kinase</keyword>
<dbReference type="Gene3D" id="1.10.287.130">
    <property type="match status" value="1"/>
</dbReference>
<keyword evidence="11 15" id="KW-1133">Transmembrane helix</keyword>
<keyword evidence="5" id="KW-0597">Phosphoprotein</keyword>
<feature type="domain" description="Histidine kinase" evidence="16">
    <location>
        <begin position="440"/>
        <end position="562"/>
    </location>
</feature>
<feature type="transmembrane region" description="Helical" evidence="15">
    <location>
        <begin position="178"/>
        <end position="200"/>
    </location>
</feature>
<gene>
    <name evidence="17" type="ORF">JOF47_004232</name>
</gene>
<dbReference type="InterPro" id="IPR029151">
    <property type="entry name" value="Sensor-like_sf"/>
</dbReference>
<evidence type="ECO:0000256" key="9">
    <source>
        <dbReference type="ARBA" id="ARBA00022777"/>
    </source>
</evidence>
<proteinExistence type="predicted"/>
<keyword evidence="18" id="KW-1185">Reference proteome</keyword>
<evidence type="ECO:0000256" key="13">
    <source>
        <dbReference type="ARBA" id="ARBA00023136"/>
    </source>
</evidence>
<evidence type="ECO:0000256" key="10">
    <source>
        <dbReference type="ARBA" id="ARBA00022840"/>
    </source>
</evidence>
<accession>A0ABS4XLW0</accession>
<dbReference type="EC" id="2.7.13.3" evidence="3"/>
<dbReference type="SUPFAM" id="SSF55890">
    <property type="entry name" value="Sporulation response regulatory protein Spo0B"/>
    <property type="match status" value="1"/>
</dbReference>
<evidence type="ECO:0000256" key="14">
    <source>
        <dbReference type="ARBA" id="ARBA00039401"/>
    </source>
</evidence>
<comment type="caution">
    <text evidence="17">The sequence shown here is derived from an EMBL/GenBank/DDBJ whole genome shotgun (WGS) entry which is preliminary data.</text>
</comment>
<dbReference type="InterPro" id="IPR050351">
    <property type="entry name" value="BphY/WalK/GraS-like"/>
</dbReference>
<dbReference type="InterPro" id="IPR016120">
    <property type="entry name" value="Sig_transdc_His_kin_SpoOB"/>
</dbReference>
<dbReference type="Gene3D" id="3.30.565.10">
    <property type="entry name" value="Histidine kinase-like ATPase, C-terminal domain"/>
    <property type="match status" value="1"/>
</dbReference>
<dbReference type="Pfam" id="PF17203">
    <property type="entry name" value="sCache_3_2"/>
    <property type="match status" value="1"/>
</dbReference>
<dbReference type="SUPFAM" id="SSF103190">
    <property type="entry name" value="Sensory domain-like"/>
    <property type="match status" value="1"/>
</dbReference>
<evidence type="ECO:0000313" key="18">
    <source>
        <dbReference type="Proteomes" id="UP001296993"/>
    </source>
</evidence>
<dbReference type="InterPro" id="IPR039506">
    <property type="entry name" value="SPOB_a"/>
</dbReference>
<keyword evidence="8" id="KW-0547">Nucleotide-binding</keyword>
<dbReference type="Pfam" id="PF14689">
    <property type="entry name" value="SPOB_a"/>
    <property type="match status" value="1"/>
</dbReference>
<dbReference type="Proteomes" id="UP001296993">
    <property type="component" value="Unassembled WGS sequence"/>
</dbReference>
<name>A0ABS4XLW0_9MICC</name>
<dbReference type="InterPro" id="IPR005467">
    <property type="entry name" value="His_kinase_dom"/>
</dbReference>
<reference evidence="17 18" key="1">
    <citation type="submission" date="2021-03" db="EMBL/GenBank/DDBJ databases">
        <title>Sequencing the genomes of 1000 actinobacteria strains.</title>
        <authorList>
            <person name="Klenk H.-P."/>
        </authorList>
    </citation>
    <scope>NUCLEOTIDE SEQUENCE [LARGE SCALE GENOMIC DNA]</scope>
    <source>
        <strain evidence="17 18">DSM 15797</strain>
    </source>
</reference>
<comment type="catalytic activity">
    <reaction evidence="1">
        <text>ATP + protein L-histidine = ADP + protein N-phospho-L-histidine.</text>
        <dbReference type="EC" id="2.7.13.3"/>
    </reaction>
</comment>
<protein>
    <recommendedName>
        <fullName evidence="14">Sensor-like histidine kinase SenX3</fullName>
        <ecNumber evidence="3">2.7.13.3</ecNumber>
    </recommendedName>
</protein>
<sequence length="572" mass="59757">MSPATKPGRGFAARIMTLQFAVLGLLIVVVTIATIIASYNRVFERAENTSLAIARTVAATGQVREEVARHSALETLDLNELRTGPLQQLADDVRGRAAADFVSILEDRGLRLAHPNPDEIGKPASTEPVALSGIEAVLRERGSLGDSVRAKVPVYAPGSGQVVGQVSVGVVTDSLTGALMASISWILLFAALAAAVAIVAGRVTVRRLKAQTLGLEPAEMAQLLRDQDAVLYGVEDGVIGIGRDGRISVRNKAARLMLGLPHRHESADIVGQPYAEAGLPPALVSAIDAGEPGTLRLETDKSALVATVHPVLRENHDLGKVVLLRDVTTIETLGSRLDAVETMAGALRAQRHEFANRLHTISGLLRNGDVAEAQEYLGEVIESGPVREPVQNLGAIDDTYLRAFLGAKGVSAYELGVVLRVGEESALYGRLNDAQDATAVLGNLIDNALAAAVEGPDPRWVEVDLLGEGNTLHVAVADSGTGVPAGMDVFAEGASTGAGIPAQEHGHGVGLPLIRRLARTRGGDVWIADAGGTHPDRGDHSASGDESSIAGAVFAARLPGVLTPESTTTERP</sequence>
<dbReference type="PANTHER" id="PTHR42878">
    <property type="entry name" value="TWO-COMPONENT HISTIDINE KINASE"/>
    <property type="match status" value="1"/>
</dbReference>
<organism evidence="17 18">
    <name type="scientific">Paeniglutamicibacter kerguelensis</name>
    <dbReference type="NCBI Taxonomy" id="254788"/>
    <lineage>
        <taxon>Bacteria</taxon>
        <taxon>Bacillati</taxon>
        <taxon>Actinomycetota</taxon>
        <taxon>Actinomycetes</taxon>
        <taxon>Micrococcales</taxon>
        <taxon>Micrococcaceae</taxon>
        <taxon>Paeniglutamicibacter</taxon>
    </lineage>
</organism>
<dbReference type="RefSeq" id="WP_210002428.1">
    <property type="nucleotide sequence ID" value="NZ_BAAAJY010000004.1"/>
</dbReference>
<evidence type="ECO:0000256" key="11">
    <source>
        <dbReference type="ARBA" id="ARBA00022989"/>
    </source>
</evidence>
<dbReference type="InterPro" id="IPR004358">
    <property type="entry name" value="Sig_transdc_His_kin-like_C"/>
</dbReference>
<evidence type="ECO:0000256" key="5">
    <source>
        <dbReference type="ARBA" id="ARBA00022553"/>
    </source>
</evidence>
<keyword evidence="6 17" id="KW-0808">Transferase</keyword>
<dbReference type="SMART" id="SM00387">
    <property type="entry name" value="HATPase_c"/>
    <property type="match status" value="1"/>
</dbReference>
<dbReference type="SUPFAM" id="SSF55874">
    <property type="entry name" value="ATPase domain of HSP90 chaperone/DNA topoisomerase II/histidine kinase"/>
    <property type="match status" value="1"/>
</dbReference>
<dbReference type="PROSITE" id="PS50109">
    <property type="entry name" value="HIS_KIN"/>
    <property type="match status" value="1"/>
</dbReference>
<evidence type="ECO:0000256" key="2">
    <source>
        <dbReference type="ARBA" id="ARBA00004651"/>
    </source>
</evidence>
<evidence type="ECO:0000256" key="3">
    <source>
        <dbReference type="ARBA" id="ARBA00012438"/>
    </source>
</evidence>
<feature type="transmembrane region" description="Helical" evidence="15">
    <location>
        <begin position="20"/>
        <end position="39"/>
    </location>
</feature>
<dbReference type="Pfam" id="PF02518">
    <property type="entry name" value="HATPase_c"/>
    <property type="match status" value="1"/>
</dbReference>
<evidence type="ECO:0000256" key="12">
    <source>
        <dbReference type="ARBA" id="ARBA00023012"/>
    </source>
</evidence>
<evidence type="ECO:0000256" key="15">
    <source>
        <dbReference type="SAM" id="Phobius"/>
    </source>
</evidence>
<dbReference type="Gene3D" id="3.30.450.20">
    <property type="entry name" value="PAS domain"/>
    <property type="match status" value="2"/>
</dbReference>
<keyword evidence="10" id="KW-0067">ATP-binding</keyword>
<evidence type="ECO:0000313" key="17">
    <source>
        <dbReference type="EMBL" id="MBP2388659.1"/>
    </source>
</evidence>
<comment type="subcellular location">
    <subcellularLocation>
        <location evidence="2">Cell membrane</location>
        <topology evidence="2">Multi-pass membrane protein</topology>
    </subcellularLocation>
</comment>
<dbReference type="InterPro" id="IPR033463">
    <property type="entry name" value="sCache_3"/>
</dbReference>
<keyword evidence="4" id="KW-1003">Cell membrane</keyword>
<keyword evidence="12" id="KW-0902">Two-component regulatory system</keyword>
<evidence type="ECO:0000256" key="4">
    <source>
        <dbReference type="ARBA" id="ARBA00022475"/>
    </source>
</evidence>
<evidence type="ECO:0000256" key="1">
    <source>
        <dbReference type="ARBA" id="ARBA00000085"/>
    </source>
</evidence>
<keyword evidence="13 15" id="KW-0472">Membrane</keyword>
<dbReference type="InterPro" id="IPR003594">
    <property type="entry name" value="HATPase_dom"/>
</dbReference>
<evidence type="ECO:0000256" key="6">
    <source>
        <dbReference type="ARBA" id="ARBA00022679"/>
    </source>
</evidence>